<comment type="caution">
    <text evidence="2">The sequence shown here is derived from an EMBL/GenBank/DDBJ whole genome shotgun (WGS) entry which is preliminary data.</text>
</comment>
<dbReference type="PANTHER" id="PTHR33164:SF57">
    <property type="entry name" value="MARR-FAMILY TRANSCRIPTIONAL REGULATOR"/>
    <property type="match status" value="1"/>
</dbReference>
<dbReference type="EMBL" id="JADEYR010000005">
    <property type="protein sequence ID" value="MBE9403977.1"/>
    <property type="molecule type" value="Genomic_DNA"/>
</dbReference>
<proteinExistence type="predicted"/>
<dbReference type="InterPro" id="IPR039422">
    <property type="entry name" value="MarR/SlyA-like"/>
</dbReference>
<protein>
    <submittedName>
        <fullName evidence="2">MarR family transcriptional regulator</fullName>
    </submittedName>
</protein>
<dbReference type="InterPro" id="IPR000835">
    <property type="entry name" value="HTH_MarR-typ"/>
</dbReference>
<evidence type="ECO:0000313" key="2">
    <source>
        <dbReference type="EMBL" id="MBE9403977.1"/>
    </source>
</evidence>
<sequence length="190" mass="20699">MAAALILHDERDVNQNLYSPTSNDPHGELFDHEALSPGELAQIGELFGAMGALRDVERRIMDASQQYMKLNATAMRAIHVLMVAENDGTLATPTVLAERLGISTAAVAKMIAKLEADGHVVRHRHPSDRRAQTLTVSPSTRAAAMDTMGRTQASRMRAATVLTAQERDVVIGFLRRTAEDLAASLDREDN</sequence>
<evidence type="ECO:0000259" key="1">
    <source>
        <dbReference type="PROSITE" id="PS50995"/>
    </source>
</evidence>
<keyword evidence="3" id="KW-1185">Reference proteome</keyword>
<dbReference type="SMART" id="SM00347">
    <property type="entry name" value="HTH_MARR"/>
    <property type="match status" value="1"/>
</dbReference>
<dbReference type="SUPFAM" id="SSF46785">
    <property type="entry name" value="Winged helix' DNA-binding domain"/>
    <property type="match status" value="1"/>
</dbReference>
<dbReference type="Gene3D" id="1.10.10.10">
    <property type="entry name" value="Winged helix-like DNA-binding domain superfamily/Winged helix DNA-binding domain"/>
    <property type="match status" value="1"/>
</dbReference>
<dbReference type="RefSeq" id="WP_193865714.1">
    <property type="nucleotide sequence ID" value="NZ_JADEYR010000005.1"/>
</dbReference>
<name>A0ABR9W0M7_9MICO</name>
<dbReference type="InterPro" id="IPR036390">
    <property type="entry name" value="WH_DNA-bd_sf"/>
</dbReference>
<dbReference type="PROSITE" id="PS50995">
    <property type="entry name" value="HTH_MARR_2"/>
    <property type="match status" value="1"/>
</dbReference>
<accession>A0ABR9W0M7</accession>
<reference evidence="2 3" key="1">
    <citation type="submission" date="2020-10" db="EMBL/GenBank/DDBJ databases">
        <title>Draft genome and description of Brachybacterium epidermidis sp nov.</title>
        <authorList>
            <person name="Boxberger M."/>
            <person name="La Scola B."/>
        </authorList>
    </citation>
    <scope>NUCLEOTIDE SEQUENCE [LARGE SCALE GENOMIC DNA]</scope>
    <source>
        <strain evidence="2 3">Marseille-Q2903</strain>
    </source>
</reference>
<dbReference type="Proteomes" id="UP000644727">
    <property type="component" value="Unassembled WGS sequence"/>
</dbReference>
<dbReference type="PANTHER" id="PTHR33164">
    <property type="entry name" value="TRANSCRIPTIONAL REGULATOR, MARR FAMILY"/>
    <property type="match status" value="1"/>
</dbReference>
<feature type="domain" description="HTH marR-type" evidence="1">
    <location>
        <begin position="43"/>
        <end position="179"/>
    </location>
</feature>
<evidence type="ECO:0000313" key="3">
    <source>
        <dbReference type="Proteomes" id="UP000644727"/>
    </source>
</evidence>
<dbReference type="Pfam" id="PF12802">
    <property type="entry name" value="MarR_2"/>
    <property type="match status" value="1"/>
</dbReference>
<dbReference type="InterPro" id="IPR036388">
    <property type="entry name" value="WH-like_DNA-bd_sf"/>
</dbReference>
<gene>
    <name evidence="2" type="ORF">IOE58_07175</name>
</gene>
<organism evidence="2 3">
    <name type="scientific">Brachybacterium epidermidis</name>
    <dbReference type="NCBI Taxonomy" id="2781983"/>
    <lineage>
        <taxon>Bacteria</taxon>
        <taxon>Bacillati</taxon>
        <taxon>Actinomycetota</taxon>
        <taxon>Actinomycetes</taxon>
        <taxon>Micrococcales</taxon>
        <taxon>Dermabacteraceae</taxon>
        <taxon>Brachybacterium</taxon>
    </lineage>
</organism>